<reference evidence="7 8" key="1">
    <citation type="submission" date="2019-07" db="EMBL/GenBank/DDBJ databases">
        <title>Venturia inaequalis Genome Resource.</title>
        <authorList>
            <person name="Lichtner F.J."/>
        </authorList>
    </citation>
    <scope>NUCLEOTIDE SEQUENCE [LARGE SCALE GENOMIC DNA]</scope>
    <source>
        <strain evidence="7 8">DMI_063113</strain>
    </source>
</reference>
<feature type="transmembrane region" description="Helical" evidence="6">
    <location>
        <begin position="12"/>
        <end position="33"/>
    </location>
</feature>
<evidence type="ECO:0000256" key="4">
    <source>
        <dbReference type="ARBA" id="ARBA00022989"/>
    </source>
</evidence>
<keyword evidence="3" id="KW-0256">Endoplasmic reticulum</keyword>
<name>A0A8H3Z8Y2_VENIN</name>
<keyword evidence="4 6" id="KW-1133">Transmembrane helix</keyword>
<evidence type="ECO:0000256" key="2">
    <source>
        <dbReference type="ARBA" id="ARBA00022692"/>
    </source>
</evidence>
<sequence>MSSTYLNLTTITISTVILSTIFALTTIGPATILKRLQKTKYNYEVTLALYMLTPTERFIFSTPTSCSLHSPTPCLFPIPNPPMSLPLLRKLQNRPPLDLIHDYTKPVTAANFKLIDSILFLALSLLLIAAFLYLPEHIATIGRRAFYYCFGDDQIQSSSYSAHVAGDVARRTMNAAKGVS</sequence>
<dbReference type="AlphaFoldDB" id="A0A8H3Z8Y2"/>
<evidence type="ECO:0000256" key="6">
    <source>
        <dbReference type="SAM" id="Phobius"/>
    </source>
</evidence>
<evidence type="ECO:0000256" key="3">
    <source>
        <dbReference type="ARBA" id="ARBA00022824"/>
    </source>
</evidence>
<evidence type="ECO:0000313" key="7">
    <source>
        <dbReference type="EMBL" id="KAE9987563.1"/>
    </source>
</evidence>
<organism evidence="7 8">
    <name type="scientific">Venturia inaequalis</name>
    <name type="common">Apple scab fungus</name>
    <dbReference type="NCBI Taxonomy" id="5025"/>
    <lineage>
        <taxon>Eukaryota</taxon>
        <taxon>Fungi</taxon>
        <taxon>Dikarya</taxon>
        <taxon>Ascomycota</taxon>
        <taxon>Pezizomycotina</taxon>
        <taxon>Dothideomycetes</taxon>
        <taxon>Pleosporomycetidae</taxon>
        <taxon>Venturiales</taxon>
        <taxon>Venturiaceae</taxon>
        <taxon>Venturia</taxon>
    </lineage>
</organism>
<dbReference type="Proteomes" id="UP000490939">
    <property type="component" value="Unassembled WGS sequence"/>
</dbReference>
<proteinExistence type="predicted"/>
<evidence type="ECO:0000313" key="8">
    <source>
        <dbReference type="Proteomes" id="UP000490939"/>
    </source>
</evidence>
<gene>
    <name evidence="7" type="ORF">EG327_003779</name>
</gene>
<dbReference type="Pfam" id="PF11779">
    <property type="entry name" value="SPT_ssu-like"/>
    <property type="match status" value="1"/>
</dbReference>
<dbReference type="EMBL" id="WNWR01000232">
    <property type="protein sequence ID" value="KAE9987563.1"/>
    <property type="molecule type" value="Genomic_DNA"/>
</dbReference>
<evidence type="ECO:0000256" key="1">
    <source>
        <dbReference type="ARBA" id="ARBA00004477"/>
    </source>
</evidence>
<protein>
    <submittedName>
        <fullName evidence="7">Uncharacterized protein</fullName>
    </submittedName>
</protein>
<comment type="caution">
    <text evidence="7">The sequence shown here is derived from an EMBL/GenBank/DDBJ whole genome shotgun (WGS) entry which is preliminary data.</text>
</comment>
<keyword evidence="5 6" id="KW-0472">Membrane</keyword>
<evidence type="ECO:0000256" key="5">
    <source>
        <dbReference type="ARBA" id="ARBA00023136"/>
    </source>
</evidence>
<dbReference type="GO" id="GO:0005789">
    <property type="term" value="C:endoplasmic reticulum membrane"/>
    <property type="evidence" value="ECO:0007669"/>
    <property type="project" value="UniProtKB-SubCell"/>
</dbReference>
<comment type="subcellular location">
    <subcellularLocation>
        <location evidence="1">Endoplasmic reticulum membrane</location>
        <topology evidence="1">Multi-pass membrane protein</topology>
    </subcellularLocation>
</comment>
<feature type="transmembrane region" description="Helical" evidence="6">
    <location>
        <begin position="114"/>
        <end position="134"/>
    </location>
</feature>
<keyword evidence="2 6" id="KW-0812">Transmembrane</keyword>
<keyword evidence="8" id="KW-1185">Reference proteome</keyword>
<accession>A0A8H3Z8Y2</accession>
<dbReference type="InterPro" id="IPR024512">
    <property type="entry name" value="Ser_palmitoyltrfase_ssu-like"/>
</dbReference>